<feature type="domain" description="Type I restriction modification DNA specificity" evidence="4">
    <location>
        <begin position="225"/>
        <end position="373"/>
    </location>
</feature>
<dbReference type="PANTHER" id="PTHR30408">
    <property type="entry name" value="TYPE-1 RESTRICTION ENZYME ECOKI SPECIFICITY PROTEIN"/>
    <property type="match status" value="1"/>
</dbReference>
<dbReference type="GO" id="GO:0004519">
    <property type="term" value="F:endonuclease activity"/>
    <property type="evidence" value="ECO:0007669"/>
    <property type="project" value="UniProtKB-KW"/>
</dbReference>
<name>A0ABV9WSY6_9ACTN</name>
<evidence type="ECO:0000256" key="2">
    <source>
        <dbReference type="ARBA" id="ARBA00022747"/>
    </source>
</evidence>
<dbReference type="Gene3D" id="3.90.220.20">
    <property type="entry name" value="DNA methylase specificity domains"/>
    <property type="match status" value="2"/>
</dbReference>
<keyword evidence="6" id="KW-1185">Reference proteome</keyword>
<protein>
    <submittedName>
        <fullName evidence="5">Restriction endonuclease subunit S</fullName>
        <ecNumber evidence="5">3.1.21.-</ecNumber>
    </submittedName>
</protein>
<proteinExistence type="inferred from homology"/>
<dbReference type="InterPro" id="IPR000055">
    <property type="entry name" value="Restrct_endonuc_typeI_TRD"/>
</dbReference>
<dbReference type="PANTHER" id="PTHR30408:SF12">
    <property type="entry name" value="TYPE I RESTRICTION ENZYME MJAVIII SPECIFICITY SUBUNIT"/>
    <property type="match status" value="1"/>
</dbReference>
<sequence length="402" mass="43815">MSAPTVRIGDISEQIRGVTYGKADATLNSSPGYLPILRAGNIGESGITFDDLVHVPAAKVAERQMIRQGDVLIAASSGSLSAVGKAAQATEDFDGAFGAFCKVLRPNEKVDARYFGHFFRTAPYRRHVANAAAGANINNLRNEHLDSLTLRLPSFAVQKRIAAILDQVDTLRAKCREAIAFLGDLTQAMFIRMFQCEGCHKEPLSAIVRKGTIVTYGIVQAGDEFERGVPYIRTGDLKDGKIVTHGLRHTDPSIAAKFARSRVQAGEIVMSIRATVGTTALVPAELDGANLTQGTARIAPGDRVTAEYLLAYLRSREAQSWIHRQVKGATFREITLGKLRELEVPLPPFARQLEFSQRVQAAEAQLAVHRTHLATLDELFTSLQHRAFSGALWDHEAFGEAA</sequence>
<dbReference type="GO" id="GO:0016787">
    <property type="term" value="F:hydrolase activity"/>
    <property type="evidence" value="ECO:0007669"/>
    <property type="project" value="UniProtKB-KW"/>
</dbReference>
<evidence type="ECO:0000313" key="6">
    <source>
        <dbReference type="Proteomes" id="UP001595855"/>
    </source>
</evidence>
<evidence type="ECO:0000256" key="1">
    <source>
        <dbReference type="ARBA" id="ARBA00010923"/>
    </source>
</evidence>
<reference evidence="6" key="1">
    <citation type="journal article" date="2019" name="Int. J. Syst. Evol. Microbiol.">
        <title>The Global Catalogue of Microorganisms (GCM) 10K type strain sequencing project: providing services to taxonomists for standard genome sequencing and annotation.</title>
        <authorList>
            <consortium name="The Broad Institute Genomics Platform"/>
            <consortium name="The Broad Institute Genome Sequencing Center for Infectious Disease"/>
            <person name="Wu L."/>
            <person name="Ma J."/>
        </authorList>
    </citation>
    <scope>NUCLEOTIDE SEQUENCE [LARGE SCALE GENOMIC DNA]</scope>
    <source>
        <strain evidence="6">CGMCC 4.1542</strain>
    </source>
</reference>
<dbReference type="Proteomes" id="UP001595855">
    <property type="component" value="Unassembled WGS sequence"/>
</dbReference>
<keyword evidence="5" id="KW-0255">Endonuclease</keyword>
<dbReference type="InterPro" id="IPR044946">
    <property type="entry name" value="Restrct_endonuc_typeI_TRD_sf"/>
</dbReference>
<comment type="caution">
    <text evidence="5">The sequence shown here is derived from an EMBL/GenBank/DDBJ whole genome shotgun (WGS) entry which is preliminary data.</text>
</comment>
<dbReference type="CDD" id="cd17256">
    <property type="entry name" value="RMtype1_S_EcoJA65PI-TRD1-CR1_like"/>
    <property type="match status" value="1"/>
</dbReference>
<keyword evidence="5" id="KW-0540">Nuclease</keyword>
<dbReference type="InterPro" id="IPR052021">
    <property type="entry name" value="Type-I_RS_S_subunit"/>
</dbReference>
<evidence type="ECO:0000259" key="4">
    <source>
        <dbReference type="Pfam" id="PF01420"/>
    </source>
</evidence>
<dbReference type="EMBL" id="JBHSJO010000001">
    <property type="protein sequence ID" value="MFC5015284.1"/>
    <property type="molecule type" value="Genomic_DNA"/>
</dbReference>
<keyword evidence="5" id="KW-0378">Hydrolase</keyword>
<dbReference type="SUPFAM" id="SSF116734">
    <property type="entry name" value="DNA methylase specificity domain"/>
    <property type="match status" value="2"/>
</dbReference>
<comment type="similarity">
    <text evidence="1">Belongs to the type-I restriction system S methylase family.</text>
</comment>
<dbReference type="CDD" id="cd17252">
    <property type="entry name" value="RMtype1_S_EcoKI-TRD1-CR1_like"/>
    <property type="match status" value="1"/>
</dbReference>
<dbReference type="EC" id="3.1.21.-" evidence="5"/>
<keyword evidence="3" id="KW-0238">DNA-binding</keyword>
<keyword evidence="2" id="KW-0680">Restriction system</keyword>
<evidence type="ECO:0000313" key="5">
    <source>
        <dbReference type="EMBL" id="MFC5015284.1"/>
    </source>
</evidence>
<gene>
    <name evidence="5" type="ORF">ACFPRC_10405</name>
</gene>
<dbReference type="Pfam" id="PF01420">
    <property type="entry name" value="Methylase_S"/>
    <property type="match status" value="2"/>
</dbReference>
<organism evidence="5 6">
    <name type="scientific">Streptomyces lienomycini</name>
    <dbReference type="NCBI Taxonomy" id="284035"/>
    <lineage>
        <taxon>Bacteria</taxon>
        <taxon>Bacillati</taxon>
        <taxon>Actinomycetota</taxon>
        <taxon>Actinomycetes</taxon>
        <taxon>Kitasatosporales</taxon>
        <taxon>Streptomycetaceae</taxon>
        <taxon>Streptomyces</taxon>
    </lineage>
</organism>
<evidence type="ECO:0000256" key="3">
    <source>
        <dbReference type="ARBA" id="ARBA00023125"/>
    </source>
</evidence>
<feature type="domain" description="Type I restriction modification DNA specificity" evidence="4">
    <location>
        <begin position="5"/>
        <end position="170"/>
    </location>
</feature>
<dbReference type="RefSeq" id="WP_271320543.1">
    <property type="nucleotide sequence ID" value="NZ_BAAATN010000011.1"/>
</dbReference>
<accession>A0ABV9WSY6</accession>